<keyword evidence="9 15" id="KW-0418">Kinase</keyword>
<comment type="catalytic activity">
    <reaction evidence="14 15">
        <text>FMN + ATP + H(+) = FAD + diphosphate</text>
        <dbReference type="Rhea" id="RHEA:17237"/>
        <dbReference type="ChEBI" id="CHEBI:15378"/>
        <dbReference type="ChEBI" id="CHEBI:30616"/>
        <dbReference type="ChEBI" id="CHEBI:33019"/>
        <dbReference type="ChEBI" id="CHEBI:57692"/>
        <dbReference type="ChEBI" id="CHEBI:58210"/>
        <dbReference type="EC" id="2.7.7.2"/>
    </reaction>
</comment>
<dbReference type="EC" id="2.7.1.26" evidence="15"/>
<dbReference type="UniPathway" id="UPA00277">
    <property type="reaction ID" value="UER00407"/>
</dbReference>
<sequence>MECIVVSGRPPKSDGPQVLAIGKFDGIHIGHQAILREAQRHRNGALLSVMSIWPHPAWVFAQKPGYDRSLTPLPEKIRILAGFGVQRLYDVQFSKDYARTPAEVFVREHLASLRLQRVVVGFDFHFGQGGSADASDLSRMCAEMGVPVSIVQPVEAGGVKVSSSRVRALLAHGRVEAAEALLGRPYSVTGKVVHGDAIGRTIGFPTANLDGLDDYVLPAPGVYAVAVEVLGEPSGVVHWFGVLNAGYRPTVDGRKYRMEVHLLDFSGDLYGRELRVSFLRKVRDEQKFPGLDALKAQIKRDVTFARQVLGASE</sequence>
<dbReference type="OrthoDB" id="9803667at2"/>
<evidence type="ECO:0000256" key="15">
    <source>
        <dbReference type="PIRNR" id="PIRNR004491"/>
    </source>
</evidence>
<dbReference type="RefSeq" id="WP_074951389.1">
    <property type="nucleotide sequence ID" value="NZ_FPBV01000007.1"/>
</dbReference>
<accession>A0A1I7IS44</accession>
<dbReference type="GO" id="GO:0006747">
    <property type="term" value="P:FAD biosynthetic process"/>
    <property type="evidence" value="ECO:0007669"/>
    <property type="project" value="UniProtKB-UniRule"/>
</dbReference>
<dbReference type="NCBIfam" id="TIGR00083">
    <property type="entry name" value="ribF"/>
    <property type="match status" value="1"/>
</dbReference>
<dbReference type="InterPro" id="IPR023465">
    <property type="entry name" value="Riboflavin_kinase_dom_sf"/>
</dbReference>
<dbReference type="GO" id="GO:0009398">
    <property type="term" value="P:FMN biosynthetic process"/>
    <property type="evidence" value="ECO:0007669"/>
    <property type="project" value="UniProtKB-UniRule"/>
</dbReference>
<evidence type="ECO:0000256" key="7">
    <source>
        <dbReference type="ARBA" id="ARBA00022695"/>
    </source>
</evidence>
<dbReference type="InterPro" id="IPR015865">
    <property type="entry name" value="Riboflavin_kinase_bac/euk"/>
</dbReference>
<feature type="domain" description="Riboflavin kinase" evidence="16">
    <location>
        <begin position="181"/>
        <end position="310"/>
    </location>
</feature>
<comment type="catalytic activity">
    <reaction evidence="13 15">
        <text>riboflavin + ATP = FMN + ADP + H(+)</text>
        <dbReference type="Rhea" id="RHEA:14357"/>
        <dbReference type="ChEBI" id="CHEBI:15378"/>
        <dbReference type="ChEBI" id="CHEBI:30616"/>
        <dbReference type="ChEBI" id="CHEBI:57986"/>
        <dbReference type="ChEBI" id="CHEBI:58210"/>
        <dbReference type="ChEBI" id="CHEBI:456216"/>
        <dbReference type="EC" id="2.7.1.26"/>
    </reaction>
</comment>
<keyword evidence="12" id="KW-0511">Multifunctional enzyme</keyword>
<dbReference type="Proteomes" id="UP000183508">
    <property type="component" value="Unassembled WGS sequence"/>
</dbReference>
<proteinExistence type="inferred from homology"/>
<evidence type="ECO:0000256" key="4">
    <source>
        <dbReference type="ARBA" id="ARBA00022630"/>
    </source>
</evidence>
<dbReference type="InterPro" id="IPR023468">
    <property type="entry name" value="Riboflavin_kinase"/>
</dbReference>
<comment type="function">
    <text evidence="1">Catalyzes the phosphorylation of riboflavin to FMN followed by the adenylation of FMN to FAD.</text>
</comment>
<evidence type="ECO:0000256" key="8">
    <source>
        <dbReference type="ARBA" id="ARBA00022741"/>
    </source>
</evidence>
<dbReference type="eggNOG" id="COG0196">
    <property type="taxonomic scope" value="Bacteria"/>
</dbReference>
<dbReference type="Pfam" id="PF06574">
    <property type="entry name" value="FAD_syn"/>
    <property type="match status" value="1"/>
</dbReference>
<evidence type="ECO:0000259" key="16">
    <source>
        <dbReference type="SMART" id="SM00904"/>
    </source>
</evidence>
<dbReference type="GO" id="GO:0003919">
    <property type="term" value="F:FMN adenylyltransferase activity"/>
    <property type="evidence" value="ECO:0007669"/>
    <property type="project" value="UniProtKB-UniRule"/>
</dbReference>
<comment type="similarity">
    <text evidence="15">Belongs to the ribF family.</text>
</comment>
<dbReference type="NCBIfam" id="NF004162">
    <property type="entry name" value="PRK05627.1-5"/>
    <property type="match status" value="1"/>
</dbReference>
<evidence type="ECO:0000313" key="18">
    <source>
        <dbReference type="Proteomes" id="UP000183508"/>
    </source>
</evidence>
<organism evidence="17 18">
    <name type="scientific">Alicyclobacillus macrosporangiidus</name>
    <dbReference type="NCBI Taxonomy" id="392015"/>
    <lineage>
        <taxon>Bacteria</taxon>
        <taxon>Bacillati</taxon>
        <taxon>Bacillota</taxon>
        <taxon>Bacilli</taxon>
        <taxon>Bacillales</taxon>
        <taxon>Alicyclobacillaceae</taxon>
        <taxon>Alicyclobacillus</taxon>
    </lineage>
</organism>
<keyword evidence="8 15" id="KW-0547">Nucleotide-binding</keyword>
<dbReference type="UniPathway" id="UPA00276">
    <property type="reaction ID" value="UER00406"/>
</dbReference>
<evidence type="ECO:0000256" key="5">
    <source>
        <dbReference type="ARBA" id="ARBA00022643"/>
    </source>
</evidence>
<comment type="pathway">
    <text evidence="2 15">Cofactor biosynthesis; FAD biosynthesis; FAD from FMN: step 1/1.</text>
</comment>
<evidence type="ECO:0000313" key="17">
    <source>
        <dbReference type="EMBL" id="SFU75775.1"/>
    </source>
</evidence>
<keyword evidence="7 15" id="KW-0548">Nucleotidyltransferase</keyword>
<dbReference type="InterPro" id="IPR002606">
    <property type="entry name" value="Riboflavin_kinase_bac"/>
</dbReference>
<evidence type="ECO:0000256" key="13">
    <source>
        <dbReference type="ARBA" id="ARBA00047880"/>
    </source>
</evidence>
<dbReference type="SUPFAM" id="SSF82114">
    <property type="entry name" value="Riboflavin kinase-like"/>
    <property type="match status" value="1"/>
</dbReference>
<comment type="pathway">
    <text evidence="3 15">Cofactor biosynthesis; FMN biosynthesis; FMN from riboflavin (ATP route): step 1/1.</text>
</comment>
<reference evidence="18" key="1">
    <citation type="submission" date="2016-10" db="EMBL/GenBank/DDBJ databases">
        <authorList>
            <person name="Varghese N."/>
        </authorList>
    </citation>
    <scope>NUCLEOTIDE SEQUENCE [LARGE SCALE GENOMIC DNA]</scope>
    <source>
        <strain evidence="18">DSM 17980</strain>
    </source>
</reference>
<evidence type="ECO:0000256" key="9">
    <source>
        <dbReference type="ARBA" id="ARBA00022777"/>
    </source>
</evidence>
<dbReference type="GO" id="GO:0005524">
    <property type="term" value="F:ATP binding"/>
    <property type="evidence" value="ECO:0007669"/>
    <property type="project" value="UniProtKB-UniRule"/>
</dbReference>
<dbReference type="AlphaFoldDB" id="A0A1I7IS44"/>
<keyword evidence="18" id="KW-1185">Reference proteome</keyword>
<evidence type="ECO:0000256" key="12">
    <source>
        <dbReference type="ARBA" id="ARBA00023268"/>
    </source>
</evidence>
<dbReference type="PANTHER" id="PTHR22749">
    <property type="entry name" value="RIBOFLAVIN KINASE/FMN ADENYLYLTRANSFERASE"/>
    <property type="match status" value="1"/>
</dbReference>
<dbReference type="GO" id="GO:0008531">
    <property type="term" value="F:riboflavin kinase activity"/>
    <property type="evidence" value="ECO:0007669"/>
    <property type="project" value="UniProtKB-UniRule"/>
</dbReference>
<gene>
    <name evidence="17" type="ORF">SAMN05421543_10780</name>
</gene>
<evidence type="ECO:0000256" key="6">
    <source>
        <dbReference type="ARBA" id="ARBA00022679"/>
    </source>
</evidence>
<dbReference type="Gene3D" id="2.40.30.30">
    <property type="entry name" value="Riboflavin kinase-like"/>
    <property type="match status" value="1"/>
</dbReference>
<dbReference type="InterPro" id="IPR015864">
    <property type="entry name" value="FAD_synthase"/>
</dbReference>
<dbReference type="EC" id="2.7.7.2" evidence="15"/>
<keyword evidence="11 15" id="KW-0067">ATP-binding</keyword>
<name>A0A1I7IS44_9BACL</name>
<dbReference type="SUPFAM" id="SSF52374">
    <property type="entry name" value="Nucleotidylyl transferase"/>
    <property type="match status" value="1"/>
</dbReference>
<evidence type="ECO:0000256" key="11">
    <source>
        <dbReference type="ARBA" id="ARBA00022840"/>
    </source>
</evidence>
<dbReference type="PIRSF" id="PIRSF004491">
    <property type="entry name" value="FAD_Synth"/>
    <property type="match status" value="1"/>
</dbReference>
<dbReference type="GO" id="GO:0009231">
    <property type="term" value="P:riboflavin biosynthetic process"/>
    <property type="evidence" value="ECO:0007669"/>
    <property type="project" value="InterPro"/>
</dbReference>
<protein>
    <recommendedName>
        <fullName evidence="15">Riboflavin biosynthesis protein</fullName>
    </recommendedName>
    <domain>
        <recommendedName>
            <fullName evidence="15">Riboflavin kinase</fullName>
            <ecNumber evidence="15">2.7.1.26</ecNumber>
        </recommendedName>
        <alternativeName>
            <fullName evidence="15">Flavokinase</fullName>
        </alternativeName>
    </domain>
    <domain>
        <recommendedName>
            <fullName evidence="15">FMN adenylyltransferase</fullName>
            <ecNumber evidence="15">2.7.7.2</ecNumber>
        </recommendedName>
        <alternativeName>
            <fullName evidence="15">FAD pyrophosphorylase</fullName>
        </alternativeName>
        <alternativeName>
            <fullName evidence="15">FAD synthase</fullName>
        </alternativeName>
    </domain>
</protein>
<evidence type="ECO:0000256" key="1">
    <source>
        <dbReference type="ARBA" id="ARBA00002121"/>
    </source>
</evidence>
<dbReference type="SMART" id="SM00904">
    <property type="entry name" value="Flavokinase"/>
    <property type="match status" value="1"/>
</dbReference>
<dbReference type="NCBIfam" id="NF004160">
    <property type="entry name" value="PRK05627.1-3"/>
    <property type="match status" value="1"/>
</dbReference>
<dbReference type="InterPro" id="IPR014729">
    <property type="entry name" value="Rossmann-like_a/b/a_fold"/>
</dbReference>
<evidence type="ECO:0000256" key="2">
    <source>
        <dbReference type="ARBA" id="ARBA00004726"/>
    </source>
</evidence>
<dbReference type="CDD" id="cd02064">
    <property type="entry name" value="FAD_synthetase_N"/>
    <property type="match status" value="1"/>
</dbReference>
<dbReference type="EMBL" id="FPBV01000007">
    <property type="protein sequence ID" value="SFU75775.1"/>
    <property type="molecule type" value="Genomic_DNA"/>
</dbReference>
<evidence type="ECO:0000256" key="3">
    <source>
        <dbReference type="ARBA" id="ARBA00005201"/>
    </source>
</evidence>
<keyword evidence="5 15" id="KW-0288">FMN</keyword>
<keyword evidence="10 15" id="KW-0274">FAD</keyword>
<keyword evidence="4 15" id="KW-0285">Flavoprotein</keyword>
<evidence type="ECO:0000256" key="14">
    <source>
        <dbReference type="ARBA" id="ARBA00049494"/>
    </source>
</evidence>
<dbReference type="Gene3D" id="3.40.50.620">
    <property type="entry name" value="HUPs"/>
    <property type="match status" value="1"/>
</dbReference>
<evidence type="ECO:0000256" key="10">
    <source>
        <dbReference type="ARBA" id="ARBA00022827"/>
    </source>
</evidence>
<dbReference type="PANTHER" id="PTHR22749:SF6">
    <property type="entry name" value="RIBOFLAVIN KINASE"/>
    <property type="match status" value="1"/>
</dbReference>
<keyword evidence="6 15" id="KW-0808">Transferase</keyword>
<dbReference type="FunFam" id="2.40.30.30:FF:000003">
    <property type="entry name" value="Riboflavin biosynthesis protein"/>
    <property type="match status" value="1"/>
</dbReference>
<dbReference type="STRING" id="392015.SAMN05421543_10780"/>
<dbReference type="Pfam" id="PF01687">
    <property type="entry name" value="Flavokinase"/>
    <property type="match status" value="1"/>
</dbReference>